<evidence type="ECO:0000313" key="1">
    <source>
        <dbReference type="EnsemblMetazoa" id="CJA42720.1"/>
    </source>
</evidence>
<reference evidence="2" key="1">
    <citation type="submission" date="2010-08" db="EMBL/GenBank/DDBJ databases">
        <authorList>
            <consortium name="Caenorhabditis japonica Sequencing Consortium"/>
            <person name="Wilson R.K."/>
        </authorList>
    </citation>
    <scope>NUCLEOTIDE SEQUENCE [LARGE SCALE GENOMIC DNA]</scope>
    <source>
        <strain evidence="2">DF5081</strain>
    </source>
</reference>
<keyword evidence="2" id="KW-1185">Reference proteome</keyword>
<dbReference type="AlphaFoldDB" id="A0A8R1IUR5"/>
<reference evidence="1" key="2">
    <citation type="submission" date="2022-06" db="UniProtKB">
        <authorList>
            <consortium name="EnsemblMetazoa"/>
        </authorList>
    </citation>
    <scope>IDENTIFICATION</scope>
    <source>
        <strain evidence="1">DF5081</strain>
    </source>
</reference>
<dbReference type="Proteomes" id="UP000005237">
    <property type="component" value="Unassembled WGS sequence"/>
</dbReference>
<name>A0A8R1IUR5_CAEJA</name>
<protein>
    <submittedName>
        <fullName evidence="1">Uncharacterized protein</fullName>
    </submittedName>
</protein>
<evidence type="ECO:0000313" key="2">
    <source>
        <dbReference type="Proteomes" id="UP000005237"/>
    </source>
</evidence>
<dbReference type="EnsemblMetazoa" id="CJA42720.1">
    <property type="protein sequence ID" value="CJA42720.1"/>
    <property type="gene ID" value="WBGene00218568"/>
</dbReference>
<dbReference type="GO" id="GO:0042765">
    <property type="term" value="C:GPI-anchor transamidase complex"/>
    <property type="evidence" value="ECO:0007669"/>
    <property type="project" value="InterPro"/>
</dbReference>
<sequence length="102" mass="11690">PTVKVWSSQGGFEQQHGVLTVHVTNDETPSEIEVSQIIPYYVHLRYSQVRWKCEGKSVPRVQKILKNSNACPEAPTLLQYRMTLEAQQACELVIPFDKHILK</sequence>
<organism evidence="1 2">
    <name type="scientific">Caenorhabditis japonica</name>
    <dbReference type="NCBI Taxonomy" id="281687"/>
    <lineage>
        <taxon>Eukaryota</taxon>
        <taxon>Metazoa</taxon>
        <taxon>Ecdysozoa</taxon>
        <taxon>Nematoda</taxon>
        <taxon>Chromadorea</taxon>
        <taxon>Rhabditida</taxon>
        <taxon>Rhabditina</taxon>
        <taxon>Rhabditomorpha</taxon>
        <taxon>Rhabditoidea</taxon>
        <taxon>Rhabditidae</taxon>
        <taxon>Peloderinae</taxon>
        <taxon>Caenorhabditis</taxon>
    </lineage>
</organism>
<dbReference type="Pfam" id="PF04113">
    <property type="entry name" value="Gpi16"/>
    <property type="match status" value="1"/>
</dbReference>
<dbReference type="GO" id="GO:0016255">
    <property type="term" value="P:attachment of GPI anchor to protein"/>
    <property type="evidence" value="ECO:0007669"/>
    <property type="project" value="InterPro"/>
</dbReference>
<dbReference type="InterPro" id="IPR007245">
    <property type="entry name" value="PIG-T"/>
</dbReference>
<accession>A0A8R1IUR5</accession>
<proteinExistence type="predicted"/>